<protein>
    <submittedName>
        <fullName evidence="2">Uncharacterized protein</fullName>
    </submittedName>
</protein>
<gene>
    <name evidence="2" type="ORF">E2C01_052887</name>
</gene>
<evidence type="ECO:0000313" key="2">
    <source>
        <dbReference type="EMBL" id="MPC58877.1"/>
    </source>
</evidence>
<sequence>MMMMKEKKMKEEKEEEEEEEKKRKGINNPQNHITEGYSTTFLHPRYPHLILQLIVTLGASEESVGAITELCDDGGVCVKGQHLCLHPGLVVQQLILRHQLWSLTLRPNLKE</sequence>
<accession>A0A5B7GNN4</accession>
<reference evidence="2 3" key="1">
    <citation type="submission" date="2019-05" db="EMBL/GenBank/DDBJ databases">
        <title>Another draft genome of Portunus trituberculatus and its Hox gene families provides insights of decapod evolution.</title>
        <authorList>
            <person name="Jeong J.-H."/>
            <person name="Song I."/>
            <person name="Kim S."/>
            <person name="Choi T."/>
            <person name="Kim D."/>
            <person name="Ryu S."/>
            <person name="Kim W."/>
        </authorList>
    </citation>
    <scope>NUCLEOTIDE SEQUENCE [LARGE SCALE GENOMIC DNA]</scope>
    <source>
        <tissue evidence="2">Muscle</tissue>
    </source>
</reference>
<comment type="caution">
    <text evidence="2">The sequence shown here is derived from an EMBL/GenBank/DDBJ whole genome shotgun (WGS) entry which is preliminary data.</text>
</comment>
<evidence type="ECO:0000256" key="1">
    <source>
        <dbReference type="SAM" id="MobiDB-lite"/>
    </source>
</evidence>
<evidence type="ECO:0000313" key="3">
    <source>
        <dbReference type="Proteomes" id="UP000324222"/>
    </source>
</evidence>
<organism evidence="2 3">
    <name type="scientific">Portunus trituberculatus</name>
    <name type="common">Swimming crab</name>
    <name type="synonym">Neptunus trituberculatus</name>
    <dbReference type="NCBI Taxonomy" id="210409"/>
    <lineage>
        <taxon>Eukaryota</taxon>
        <taxon>Metazoa</taxon>
        <taxon>Ecdysozoa</taxon>
        <taxon>Arthropoda</taxon>
        <taxon>Crustacea</taxon>
        <taxon>Multicrustacea</taxon>
        <taxon>Malacostraca</taxon>
        <taxon>Eumalacostraca</taxon>
        <taxon>Eucarida</taxon>
        <taxon>Decapoda</taxon>
        <taxon>Pleocyemata</taxon>
        <taxon>Brachyura</taxon>
        <taxon>Eubrachyura</taxon>
        <taxon>Portunoidea</taxon>
        <taxon>Portunidae</taxon>
        <taxon>Portuninae</taxon>
        <taxon>Portunus</taxon>
    </lineage>
</organism>
<proteinExistence type="predicted"/>
<keyword evidence="3" id="KW-1185">Reference proteome</keyword>
<feature type="compositionally biased region" description="Basic and acidic residues" evidence="1">
    <location>
        <begin position="1"/>
        <end position="12"/>
    </location>
</feature>
<dbReference type="Proteomes" id="UP000324222">
    <property type="component" value="Unassembled WGS sequence"/>
</dbReference>
<name>A0A5B7GNN4_PORTR</name>
<feature type="region of interest" description="Disordered" evidence="1">
    <location>
        <begin position="1"/>
        <end position="35"/>
    </location>
</feature>
<dbReference type="AlphaFoldDB" id="A0A5B7GNN4"/>
<dbReference type="EMBL" id="VSRR010016064">
    <property type="protein sequence ID" value="MPC58877.1"/>
    <property type="molecule type" value="Genomic_DNA"/>
</dbReference>